<keyword evidence="4" id="KW-1185">Reference proteome</keyword>
<name>A4CL54_ROBBH</name>
<dbReference type="eggNOG" id="COG4976">
    <property type="taxonomic scope" value="Bacteria"/>
</dbReference>
<organism evidence="3 4">
    <name type="scientific">Robiginitalea biformata (strain ATCC BAA-864 / DSM 15991 / KCTC 12146 / HTCC2501)</name>
    <dbReference type="NCBI Taxonomy" id="313596"/>
    <lineage>
        <taxon>Bacteria</taxon>
        <taxon>Pseudomonadati</taxon>
        <taxon>Bacteroidota</taxon>
        <taxon>Flavobacteriia</taxon>
        <taxon>Flavobacteriales</taxon>
        <taxon>Flavobacteriaceae</taxon>
        <taxon>Robiginitalea</taxon>
    </lineage>
</organism>
<sequence length="556" mass="62830">MKTRIKIIFASLLLTLQATLYAQHQQPAASEMSPAKWQEDLEFLQQTVHADYPFLFKKTTPEAFDAAVAELHRGIPGMAPHEIMVGLARIVASFEYGHTSLGYWEGKVPYHQLPVVLYKYDDGIYLQGVHRNYEALAGARLLAIEGVPVAKVQELMLPVVPAENSQYVKAYGLHYLTFPEFLHAQGVIPELKTDITLHLEKEGKLMDAVVTAIPAERFPRQYGMVVPGEDWVESRDVSETPLYLKNLERIYYFEYLPAEKAVYVRHSQIQDDETEDIPTFYNRLFRFIEENDVDKLILDVRLNGGGNNYKNKPIVTGVIRSKIDAPGKFMVIIGRRTFSACMNLVNELSTYTHAVFVGEPTSENVNFYGDNRPVTLPHSGINAYLSFAWWQDKPQWENAEWLAPHIATGMTFEQYRTNQDPALQAALAFNDSTFIRDPMAHLTRLFMGGEVEKVRSEAARMIADPNYDFFDFEGEFDQTAANLLKSGRLNEARYVNDLSLEFFPDSPRVWFRQGEVLDAQGDGPGARAAYRRVLLLDPEGSLGKAAAGALKGKIGE</sequence>
<dbReference type="InterPro" id="IPR029045">
    <property type="entry name" value="ClpP/crotonase-like_dom_sf"/>
</dbReference>
<dbReference type="RefSeq" id="WP_015754919.1">
    <property type="nucleotide sequence ID" value="NC_013222.1"/>
</dbReference>
<dbReference type="Gene3D" id="1.25.40.10">
    <property type="entry name" value="Tetratricopeptide repeat domain"/>
    <property type="match status" value="1"/>
</dbReference>
<dbReference type="Proteomes" id="UP000009049">
    <property type="component" value="Chromosome"/>
</dbReference>
<evidence type="ECO:0000256" key="2">
    <source>
        <dbReference type="SAM" id="SignalP"/>
    </source>
</evidence>
<feature type="repeat" description="TPR" evidence="1">
    <location>
        <begin position="507"/>
        <end position="540"/>
    </location>
</feature>
<dbReference type="EMBL" id="CP001712">
    <property type="protein sequence ID" value="EAR15603.1"/>
    <property type="molecule type" value="Genomic_DNA"/>
</dbReference>
<dbReference type="PROSITE" id="PS50005">
    <property type="entry name" value="TPR"/>
    <property type="match status" value="1"/>
</dbReference>
<dbReference type="SUPFAM" id="SSF52096">
    <property type="entry name" value="ClpP/crotonase"/>
    <property type="match status" value="1"/>
</dbReference>
<proteinExistence type="predicted"/>
<keyword evidence="1" id="KW-0802">TPR repeat</keyword>
<evidence type="ECO:0000256" key="1">
    <source>
        <dbReference type="PROSITE-ProRule" id="PRU00339"/>
    </source>
</evidence>
<feature type="signal peptide" evidence="2">
    <location>
        <begin position="1"/>
        <end position="22"/>
    </location>
</feature>
<dbReference type="InterPro" id="IPR019734">
    <property type="entry name" value="TPR_rpt"/>
</dbReference>
<evidence type="ECO:0000313" key="4">
    <source>
        <dbReference type="Proteomes" id="UP000009049"/>
    </source>
</evidence>
<dbReference type="AlphaFoldDB" id="A4CL54"/>
<dbReference type="KEGG" id="rbi:RB2501_14784"/>
<reference evidence="3 4" key="1">
    <citation type="journal article" date="2009" name="J. Bacteriol.">
        <title>Complete genome sequence of Robiginitalea biformata HTCC2501.</title>
        <authorList>
            <person name="Oh H.M."/>
            <person name="Giovannoni S.J."/>
            <person name="Lee K."/>
            <person name="Ferriera S."/>
            <person name="Johnson J."/>
            <person name="Cho J.C."/>
        </authorList>
    </citation>
    <scope>NUCLEOTIDE SEQUENCE [LARGE SCALE GENOMIC DNA]</scope>
    <source>
        <strain evidence="4">ATCC BAA-864 / HTCC2501 / KCTC 12146</strain>
    </source>
</reference>
<dbReference type="SUPFAM" id="SSF48452">
    <property type="entry name" value="TPR-like"/>
    <property type="match status" value="1"/>
</dbReference>
<keyword evidence="2" id="KW-0732">Signal</keyword>
<dbReference type="InterPro" id="IPR011990">
    <property type="entry name" value="TPR-like_helical_dom_sf"/>
</dbReference>
<accession>A4CL54</accession>
<protein>
    <submittedName>
        <fullName evidence="3">Uncharacterized protein</fullName>
    </submittedName>
</protein>
<dbReference type="eggNOG" id="COG0793">
    <property type="taxonomic scope" value="Bacteria"/>
</dbReference>
<dbReference type="STRING" id="313596.RB2501_14784"/>
<dbReference type="HOGENOM" id="CLU_033989_0_0_10"/>
<evidence type="ECO:0000313" key="3">
    <source>
        <dbReference type="EMBL" id="EAR15603.1"/>
    </source>
</evidence>
<feature type="chain" id="PRO_5002666292" evidence="2">
    <location>
        <begin position="23"/>
        <end position="556"/>
    </location>
</feature>
<dbReference type="Gene3D" id="3.90.226.10">
    <property type="entry name" value="2-enoyl-CoA Hydratase, Chain A, domain 1"/>
    <property type="match status" value="2"/>
</dbReference>
<gene>
    <name evidence="3" type="ordered locus">RB2501_14784</name>
</gene>